<accession>A0A2G2XP91</accession>
<reference evidence="10" key="2">
    <citation type="journal article" date="2017" name="J. Anim. Genet.">
        <title>Multiple reference genome sequences of hot pepper reveal the massive evolution of plant disease resistance genes by retroduplication.</title>
        <authorList>
            <person name="Kim S."/>
            <person name="Park J."/>
            <person name="Yeom S.-I."/>
            <person name="Kim Y.-M."/>
            <person name="Seo E."/>
            <person name="Kim K.-T."/>
            <person name="Kim M.-S."/>
            <person name="Lee J.M."/>
            <person name="Cheong K."/>
            <person name="Shin H.-S."/>
            <person name="Kim S.-B."/>
            <person name="Han K."/>
            <person name="Lee J."/>
            <person name="Park M."/>
            <person name="Lee H.-A."/>
            <person name="Lee H.-Y."/>
            <person name="Lee Y."/>
            <person name="Oh S."/>
            <person name="Lee J.H."/>
            <person name="Choi E."/>
            <person name="Choi E."/>
            <person name="Lee S.E."/>
            <person name="Jeon J."/>
            <person name="Kim H."/>
            <person name="Choi G."/>
            <person name="Song H."/>
            <person name="Lee J."/>
            <person name="Lee S.-C."/>
            <person name="Kwon J.-K."/>
            <person name="Lee H.-Y."/>
            <person name="Koo N."/>
            <person name="Hong Y."/>
            <person name="Kim R.W."/>
            <person name="Kang W.-H."/>
            <person name="Huh J.H."/>
            <person name="Kang B.-C."/>
            <person name="Yang T.-J."/>
            <person name="Lee Y.-H."/>
            <person name="Bennetzen J.L."/>
            <person name="Choi D."/>
        </authorList>
    </citation>
    <scope>NUCLEOTIDE SEQUENCE [LARGE SCALE GENOMIC DNA]</scope>
    <source>
        <strain evidence="10">cv. PBC81</strain>
    </source>
</reference>
<dbReference type="InterPro" id="IPR031137">
    <property type="entry name" value="GRF"/>
</dbReference>
<feature type="domain" description="WRC" evidence="8">
    <location>
        <begin position="308"/>
        <end position="352"/>
    </location>
</feature>
<dbReference type="GO" id="GO:0005634">
    <property type="term" value="C:nucleus"/>
    <property type="evidence" value="ECO:0007669"/>
    <property type="project" value="UniProtKB-SubCell"/>
</dbReference>
<evidence type="ECO:0000256" key="2">
    <source>
        <dbReference type="ARBA" id="ARBA00008122"/>
    </source>
</evidence>
<dbReference type="Pfam" id="PF08880">
    <property type="entry name" value="QLQ"/>
    <property type="match status" value="1"/>
</dbReference>
<sequence>MQLHQFSVTTLFPSGKGKEDEIKEEQVSPPPCIELSLGNGSSSHVVEEEEVKDGKAKSVFTEAQFRELQLQAVIFKYLVSGLPVPFHLFFTIWSSVSSSLGDGGIYKLYPTLGRFDYTSMMDPEPGRCRRTDGKKWRCRRDVIPGQKYCEQHMHRGRRSRKHVEASEYVKKSDDASVASLRAKLYASSDDLGNKCAPASSKTSCLSSSRNNQNISIEDSSTKPRFINSSNSSDKKDNLMTCNRKDNASCPRTPSFIAGDDADSKNIDFNRISPSTTNQKQNCGDARNDGALLPIYGVLAKSDLQHTTETEQERCRRSDGKKWRCSRNVVPHQKYCEIHMHRGAKRKSVAPDSVVVPPCKPSFCPPENDATGRNLNTSLSIYTIPGPQNTTDGDSNSNSTSDATTITDEIPAFVSR</sequence>
<feature type="domain" description="WRC" evidence="8">
    <location>
        <begin position="122"/>
        <end position="167"/>
    </location>
</feature>
<evidence type="ECO:0000256" key="1">
    <source>
        <dbReference type="ARBA" id="ARBA00004123"/>
    </source>
</evidence>
<evidence type="ECO:0000313" key="9">
    <source>
        <dbReference type="EMBL" id="PHT59171.1"/>
    </source>
</evidence>
<feature type="region of interest" description="Disordered" evidence="6">
    <location>
        <begin position="1"/>
        <end position="28"/>
    </location>
</feature>
<comment type="domain">
    <text evidence="5">The QLQ domain and WRC domain may be involved in protein-protein interaction and DNA-binding, respectively.</text>
</comment>
<comment type="caution">
    <text evidence="4">Lacks conserved residue(s) required for the propagation of feature annotation.</text>
</comment>
<evidence type="ECO:0000313" key="10">
    <source>
        <dbReference type="Proteomes" id="UP000224567"/>
    </source>
</evidence>
<evidence type="ECO:0000256" key="5">
    <source>
        <dbReference type="RuleBase" id="RU367127"/>
    </source>
</evidence>
<comment type="similarity">
    <text evidence="2 5">Belongs to the GRF family.</text>
</comment>
<feature type="compositionally biased region" description="Low complexity" evidence="6">
    <location>
        <begin position="388"/>
        <end position="407"/>
    </location>
</feature>
<dbReference type="InterPro" id="IPR014978">
    <property type="entry name" value="Gln-Leu-Gln_QLQ"/>
</dbReference>
<dbReference type="Pfam" id="PF08879">
    <property type="entry name" value="WRC"/>
    <property type="match status" value="2"/>
</dbReference>
<evidence type="ECO:0000259" key="8">
    <source>
        <dbReference type="PROSITE" id="PS51667"/>
    </source>
</evidence>
<feature type="region of interest" description="Disordered" evidence="6">
    <location>
        <begin position="189"/>
        <end position="245"/>
    </location>
</feature>
<feature type="domain" description="QLQ" evidence="7">
    <location>
        <begin position="59"/>
        <end position="94"/>
    </location>
</feature>
<dbReference type="GO" id="GO:0006355">
    <property type="term" value="P:regulation of DNA-templated transcription"/>
    <property type="evidence" value="ECO:0007669"/>
    <property type="project" value="InterPro"/>
</dbReference>
<keyword evidence="3 5" id="KW-0539">Nucleus</keyword>
<evidence type="ECO:0000256" key="6">
    <source>
        <dbReference type="SAM" id="MobiDB-lite"/>
    </source>
</evidence>
<dbReference type="PROSITE" id="PS51666">
    <property type="entry name" value="QLQ"/>
    <property type="match status" value="1"/>
</dbReference>
<keyword evidence="5" id="KW-0010">Activator</keyword>
<keyword evidence="5" id="KW-0805">Transcription regulation</keyword>
<dbReference type="PANTHER" id="PTHR31602">
    <property type="entry name" value="GROWTH-REGULATING FACTOR 5"/>
    <property type="match status" value="1"/>
</dbReference>
<dbReference type="GO" id="GO:0006351">
    <property type="term" value="P:DNA-templated transcription"/>
    <property type="evidence" value="ECO:0007669"/>
    <property type="project" value="UniProtKB-UniRule"/>
</dbReference>
<proteinExistence type="inferred from homology"/>
<dbReference type="InterPro" id="IPR014977">
    <property type="entry name" value="WRC_dom"/>
</dbReference>
<dbReference type="GO" id="GO:0099402">
    <property type="term" value="P:plant organ development"/>
    <property type="evidence" value="ECO:0007669"/>
    <property type="project" value="UniProtKB-ARBA"/>
</dbReference>
<comment type="subcellular location">
    <subcellularLocation>
        <location evidence="1 5">Nucleus</location>
    </subcellularLocation>
</comment>
<dbReference type="PANTHER" id="PTHR31602:SF103">
    <property type="entry name" value="GROWTH-REGULATING FACTOR"/>
    <property type="match status" value="1"/>
</dbReference>
<dbReference type="Proteomes" id="UP000224567">
    <property type="component" value="Unassembled WGS sequence"/>
</dbReference>
<feature type="compositionally biased region" description="Basic and acidic residues" evidence="6">
    <location>
        <begin position="16"/>
        <end position="26"/>
    </location>
</feature>
<dbReference type="EMBL" id="MLFT02000001">
    <property type="protein sequence ID" value="PHT59171.1"/>
    <property type="molecule type" value="Genomic_DNA"/>
</dbReference>
<evidence type="ECO:0000256" key="4">
    <source>
        <dbReference type="PROSITE-ProRule" id="PRU01002"/>
    </source>
</evidence>
<dbReference type="AlphaFoldDB" id="A0A2G2XP91"/>
<feature type="compositionally biased region" description="Polar residues" evidence="6">
    <location>
        <begin position="1"/>
        <end position="12"/>
    </location>
</feature>
<feature type="compositionally biased region" description="Polar residues" evidence="6">
    <location>
        <begin position="199"/>
        <end position="218"/>
    </location>
</feature>
<evidence type="ECO:0000256" key="3">
    <source>
        <dbReference type="ARBA" id="ARBA00023242"/>
    </source>
</evidence>
<evidence type="ECO:0000259" key="7">
    <source>
        <dbReference type="PROSITE" id="PS51666"/>
    </source>
</evidence>
<comment type="function">
    <text evidence="5">Transcription activator.</text>
</comment>
<organism evidence="9 10">
    <name type="scientific">Capsicum baccatum</name>
    <name type="common">Peruvian pepper</name>
    <dbReference type="NCBI Taxonomy" id="33114"/>
    <lineage>
        <taxon>Eukaryota</taxon>
        <taxon>Viridiplantae</taxon>
        <taxon>Streptophyta</taxon>
        <taxon>Embryophyta</taxon>
        <taxon>Tracheophyta</taxon>
        <taxon>Spermatophyta</taxon>
        <taxon>Magnoliopsida</taxon>
        <taxon>eudicotyledons</taxon>
        <taxon>Gunneridae</taxon>
        <taxon>Pentapetalae</taxon>
        <taxon>asterids</taxon>
        <taxon>lamiids</taxon>
        <taxon>Solanales</taxon>
        <taxon>Solanaceae</taxon>
        <taxon>Solanoideae</taxon>
        <taxon>Capsiceae</taxon>
        <taxon>Capsicum</taxon>
    </lineage>
</organism>
<feature type="region of interest" description="Disordered" evidence="6">
    <location>
        <begin position="384"/>
        <end position="415"/>
    </location>
</feature>
<name>A0A2G2XP91_CAPBA</name>
<feature type="compositionally biased region" description="Basic and acidic residues" evidence="6">
    <location>
        <begin position="232"/>
        <end position="245"/>
    </location>
</feature>
<dbReference type="OrthoDB" id="1103109at2759"/>
<keyword evidence="10" id="KW-1185">Reference proteome</keyword>
<gene>
    <name evidence="9" type="ORF">CQW23_01534</name>
</gene>
<dbReference type="STRING" id="33114.A0A2G2XP91"/>
<protein>
    <recommendedName>
        <fullName evidence="5">Growth-regulating factor</fullName>
    </recommendedName>
</protein>
<reference evidence="9 10" key="1">
    <citation type="journal article" date="2017" name="Genome Biol.">
        <title>New reference genome sequences of hot pepper reveal the massive evolution of plant disease-resistance genes by retroduplication.</title>
        <authorList>
            <person name="Kim S."/>
            <person name="Park J."/>
            <person name="Yeom S.I."/>
            <person name="Kim Y.M."/>
            <person name="Seo E."/>
            <person name="Kim K.T."/>
            <person name="Kim M.S."/>
            <person name="Lee J.M."/>
            <person name="Cheong K."/>
            <person name="Shin H.S."/>
            <person name="Kim S.B."/>
            <person name="Han K."/>
            <person name="Lee J."/>
            <person name="Park M."/>
            <person name="Lee H.A."/>
            <person name="Lee H.Y."/>
            <person name="Lee Y."/>
            <person name="Oh S."/>
            <person name="Lee J.H."/>
            <person name="Choi E."/>
            <person name="Choi E."/>
            <person name="Lee S.E."/>
            <person name="Jeon J."/>
            <person name="Kim H."/>
            <person name="Choi G."/>
            <person name="Song H."/>
            <person name="Lee J."/>
            <person name="Lee S.C."/>
            <person name="Kwon J.K."/>
            <person name="Lee H.Y."/>
            <person name="Koo N."/>
            <person name="Hong Y."/>
            <person name="Kim R.W."/>
            <person name="Kang W.H."/>
            <person name="Huh J.H."/>
            <person name="Kang B.C."/>
            <person name="Yang T.J."/>
            <person name="Lee Y.H."/>
            <person name="Bennetzen J.L."/>
            <person name="Choi D."/>
        </authorList>
    </citation>
    <scope>NUCLEOTIDE SEQUENCE [LARGE SCALE GENOMIC DNA]</scope>
    <source>
        <strain evidence="10">cv. PBC81</strain>
    </source>
</reference>
<dbReference type="PROSITE" id="PS51667">
    <property type="entry name" value="WRC"/>
    <property type="match status" value="2"/>
</dbReference>
<keyword evidence="5" id="KW-0804">Transcription</keyword>
<dbReference type="SMART" id="SM00951">
    <property type="entry name" value="QLQ"/>
    <property type="match status" value="1"/>
</dbReference>
<comment type="caution">
    <text evidence="9">The sequence shown here is derived from an EMBL/GenBank/DDBJ whole genome shotgun (WGS) entry which is preliminary data.</text>
</comment>
<dbReference type="GO" id="GO:0005524">
    <property type="term" value="F:ATP binding"/>
    <property type="evidence" value="ECO:0007669"/>
    <property type="project" value="UniProtKB-UniRule"/>
</dbReference>